<keyword evidence="4" id="KW-1185">Reference proteome</keyword>
<dbReference type="Pfam" id="PF07727">
    <property type="entry name" value="RVT_2"/>
    <property type="match status" value="1"/>
</dbReference>
<proteinExistence type="predicted"/>
<evidence type="ECO:0000256" key="1">
    <source>
        <dbReference type="SAM" id="MobiDB-lite"/>
    </source>
</evidence>
<gene>
    <name evidence="3" type="ORF">SLEP1_g22912</name>
</gene>
<evidence type="ECO:0000313" key="3">
    <source>
        <dbReference type="EMBL" id="GKV11674.1"/>
    </source>
</evidence>
<feature type="domain" description="Reverse transcriptase Ty1/copia-type" evidence="2">
    <location>
        <begin position="71"/>
        <end position="118"/>
    </location>
</feature>
<protein>
    <recommendedName>
        <fullName evidence="2">Reverse transcriptase Ty1/copia-type domain-containing protein</fullName>
    </recommendedName>
</protein>
<dbReference type="Proteomes" id="UP001054252">
    <property type="component" value="Unassembled WGS sequence"/>
</dbReference>
<dbReference type="InterPro" id="IPR013103">
    <property type="entry name" value="RVT_2"/>
</dbReference>
<organism evidence="3 4">
    <name type="scientific">Rubroshorea leprosula</name>
    <dbReference type="NCBI Taxonomy" id="152421"/>
    <lineage>
        <taxon>Eukaryota</taxon>
        <taxon>Viridiplantae</taxon>
        <taxon>Streptophyta</taxon>
        <taxon>Embryophyta</taxon>
        <taxon>Tracheophyta</taxon>
        <taxon>Spermatophyta</taxon>
        <taxon>Magnoliopsida</taxon>
        <taxon>eudicotyledons</taxon>
        <taxon>Gunneridae</taxon>
        <taxon>Pentapetalae</taxon>
        <taxon>rosids</taxon>
        <taxon>malvids</taxon>
        <taxon>Malvales</taxon>
        <taxon>Dipterocarpaceae</taxon>
        <taxon>Rubroshorea</taxon>
    </lineage>
</organism>
<sequence length="223" mass="24674">MSSMMPFPHAPPNSIEDVLPAGNVLDNVEFSFLTSFVSHIGSNPVDLEPENEILNPPSSHPTRIKTWSDDSVECYKACLVAKGFTKEYEIDYKETFAPVARPTSVRNLITIAAAKKMEIVSDGCEKCLSKCPHDTALFIRKTDHGMAILLLYVDDMIIIGDDILDLEVTSSDDGYLVSHTKYAFDLLSKVGLIDSKTASTPLEPNVRLTSMDDSPLTDPTRYR</sequence>
<comment type="caution">
    <text evidence="3">The sequence shown here is derived from an EMBL/GenBank/DDBJ whole genome shotgun (WGS) entry which is preliminary data.</text>
</comment>
<evidence type="ECO:0000313" key="4">
    <source>
        <dbReference type="Proteomes" id="UP001054252"/>
    </source>
</evidence>
<feature type="region of interest" description="Disordered" evidence="1">
    <location>
        <begin position="204"/>
        <end position="223"/>
    </location>
</feature>
<reference evidence="3 4" key="1">
    <citation type="journal article" date="2021" name="Commun. Biol.">
        <title>The genome of Shorea leprosula (Dipterocarpaceae) highlights the ecological relevance of drought in aseasonal tropical rainforests.</title>
        <authorList>
            <person name="Ng K.K.S."/>
            <person name="Kobayashi M.J."/>
            <person name="Fawcett J.A."/>
            <person name="Hatakeyama M."/>
            <person name="Paape T."/>
            <person name="Ng C.H."/>
            <person name="Ang C.C."/>
            <person name="Tnah L.H."/>
            <person name="Lee C.T."/>
            <person name="Nishiyama T."/>
            <person name="Sese J."/>
            <person name="O'Brien M.J."/>
            <person name="Copetti D."/>
            <person name="Mohd Noor M.I."/>
            <person name="Ong R.C."/>
            <person name="Putra M."/>
            <person name="Sireger I.Z."/>
            <person name="Indrioko S."/>
            <person name="Kosugi Y."/>
            <person name="Izuno A."/>
            <person name="Isagi Y."/>
            <person name="Lee S.L."/>
            <person name="Shimizu K.K."/>
        </authorList>
    </citation>
    <scope>NUCLEOTIDE SEQUENCE [LARGE SCALE GENOMIC DNA]</scope>
    <source>
        <strain evidence="3">214</strain>
    </source>
</reference>
<evidence type="ECO:0000259" key="2">
    <source>
        <dbReference type="Pfam" id="PF07727"/>
    </source>
</evidence>
<dbReference type="EMBL" id="BPVZ01000035">
    <property type="protein sequence ID" value="GKV11674.1"/>
    <property type="molecule type" value="Genomic_DNA"/>
</dbReference>
<name>A0AAV5JAT4_9ROSI</name>
<dbReference type="AlphaFoldDB" id="A0AAV5JAT4"/>
<accession>A0AAV5JAT4</accession>